<dbReference type="PROSITE" id="PS50088">
    <property type="entry name" value="ANK_REPEAT"/>
    <property type="match status" value="3"/>
</dbReference>
<dbReference type="InterPro" id="IPR053137">
    <property type="entry name" value="NLR-like"/>
</dbReference>
<feature type="repeat" description="ANK" evidence="1">
    <location>
        <begin position="458"/>
        <end position="490"/>
    </location>
</feature>
<dbReference type="OrthoDB" id="341259at2759"/>
<dbReference type="SUPFAM" id="SSF48403">
    <property type="entry name" value="Ankyrin repeat"/>
    <property type="match status" value="1"/>
</dbReference>
<dbReference type="AlphaFoldDB" id="A0A8H3IHU3"/>
<feature type="repeat" description="ANK" evidence="1">
    <location>
        <begin position="425"/>
        <end position="457"/>
    </location>
</feature>
<comment type="caution">
    <text evidence="3">The sequence shown here is derived from an EMBL/GenBank/DDBJ whole genome shotgun (WGS) entry which is preliminary data.</text>
</comment>
<evidence type="ECO:0000313" key="3">
    <source>
        <dbReference type="EMBL" id="CAF9919268.1"/>
    </source>
</evidence>
<dbReference type="Gene3D" id="1.25.40.20">
    <property type="entry name" value="Ankyrin repeat-containing domain"/>
    <property type="match status" value="1"/>
</dbReference>
<sequence>MTSAANLKSDYHIGIITALPIERAAITAMLDAIYDEPDDFDQSSHDPNSYTWGRMGLHNVVIASLAAGVYGNTMATTTAMPMLYSFANIKFGLMVGIGAGIPTSFDVRLGDVVVSQPSGISGGVFQYDLGKAKHNDWERTDFLARPPDILLKALNRLQTEHEFRIPQAYEHLRTAITKHEYWGQSYSRPSTDDHLFPSSYLHLADSFGNTCSACDPIKAIKRTRRPLLMEFKIHYGVIASGNSLVKDAKLRDWIASMDKQCVCIEMEAAGLMNNFPCLVIRGICDYADSHKNDAWQRYACATAAAFSKELLSFVPLTDSRTATKATKVLQDPNSKPIASPIHARNGSEQAKLDKASPNLPSDDSAGFTLLSSSTSAPGSTSPGMSLDEEDTLENSATGLGKAGASFFSRYPLPKREEINATLGERRETLLHLAAREGAVEVAAWLIQCGADIEAKNKWGETPLYIAAETGRLNVAKLLIEHKADIDAVVPGGGMLLYYAVLYGDLDMVRLLLRKGVNINGRPWHKTTALDMARALGHKEIVELLESHELGGEQQKSSI</sequence>
<accession>A0A8H3IHU3</accession>
<keyword evidence="4" id="KW-1185">Reference proteome</keyword>
<dbReference type="PROSITE" id="PS50297">
    <property type="entry name" value="ANK_REP_REGION"/>
    <property type="match status" value="3"/>
</dbReference>
<name>A0A8H3IHU3_9LECA</name>
<protein>
    <recommendedName>
        <fullName evidence="5">Nucleoside phosphorylase domain-containing protein</fullName>
    </recommendedName>
</protein>
<gene>
    <name evidence="3" type="ORF">GOMPHAMPRED_001723</name>
</gene>
<dbReference type="EMBL" id="CAJPDQ010000014">
    <property type="protein sequence ID" value="CAF9919268.1"/>
    <property type="molecule type" value="Genomic_DNA"/>
</dbReference>
<evidence type="ECO:0000256" key="1">
    <source>
        <dbReference type="PROSITE-ProRule" id="PRU00023"/>
    </source>
</evidence>
<evidence type="ECO:0000313" key="4">
    <source>
        <dbReference type="Proteomes" id="UP000664169"/>
    </source>
</evidence>
<dbReference type="InterPro" id="IPR035994">
    <property type="entry name" value="Nucleoside_phosphorylase_sf"/>
</dbReference>
<proteinExistence type="predicted"/>
<evidence type="ECO:0008006" key="5">
    <source>
        <dbReference type="Google" id="ProtNLM"/>
    </source>
</evidence>
<feature type="compositionally biased region" description="Low complexity" evidence="2">
    <location>
        <begin position="371"/>
        <end position="385"/>
    </location>
</feature>
<feature type="repeat" description="ANK" evidence="1">
    <location>
        <begin position="491"/>
        <end position="519"/>
    </location>
</feature>
<organism evidence="3 4">
    <name type="scientific">Gomphillus americanus</name>
    <dbReference type="NCBI Taxonomy" id="1940652"/>
    <lineage>
        <taxon>Eukaryota</taxon>
        <taxon>Fungi</taxon>
        <taxon>Dikarya</taxon>
        <taxon>Ascomycota</taxon>
        <taxon>Pezizomycotina</taxon>
        <taxon>Lecanoromycetes</taxon>
        <taxon>OSLEUM clade</taxon>
        <taxon>Ostropomycetidae</taxon>
        <taxon>Ostropales</taxon>
        <taxon>Graphidaceae</taxon>
        <taxon>Gomphilloideae</taxon>
        <taxon>Gomphillus</taxon>
    </lineage>
</organism>
<dbReference type="Proteomes" id="UP000664169">
    <property type="component" value="Unassembled WGS sequence"/>
</dbReference>
<feature type="region of interest" description="Disordered" evidence="2">
    <location>
        <begin position="325"/>
        <end position="392"/>
    </location>
</feature>
<dbReference type="PANTHER" id="PTHR46082">
    <property type="entry name" value="ATP/GTP-BINDING PROTEIN-RELATED"/>
    <property type="match status" value="1"/>
</dbReference>
<dbReference type="GO" id="GO:0003824">
    <property type="term" value="F:catalytic activity"/>
    <property type="evidence" value="ECO:0007669"/>
    <property type="project" value="InterPro"/>
</dbReference>
<dbReference type="Gene3D" id="3.40.50.1580">
    <property type="entry name" value="Nucleoside phosphorylase domain"/>
    <property type="match status" value="1"/>
</dbReference>
<dbReference type="PRINTS" id="PR01415">
    <property type="entry name" value="ANKYRIN"/>
</dbReference>
<dbReference type="Pfam" id="PF12796">
    <property type="entry name" value="Ank_2"/>
    <property type="match status" value="2"/>
</dbReference>
<dbReference type="InterPro" id="IPR036770">
    <property type="entry name" value="Ankyrin_rpt-contain_sf"/>
</dbReference>
<evidence type="ECO:0000256" key="2">
    <source>
        <dbReference type="SAM" id="MobiDB-lite"/>
    </source>
</evidence>
<dbReference type="PANTHER" id="PTHR46082:SF11">
    <property type="entry name" value="AAA+ ATPASE DOMAIN-CONTAINING PROTEIN-RELATED"/>
    <property type="match status" value="1"/>
</dbReference>
<dbReference type="InterPro" id="IPR002110">
    <property type="entry name" value="Ankyrin_rpt"/>
</dbReference>
<dbReference type="SUPFAM" id="SSF53167">
    <property type="entry name" value="Purine and uridine phosphorylases"/>
    <property type="match status" value="1"/>
</dbReference>
<keyword evidence="1" id="KW-0040">ANK repeat</keyword>
<dbReference type="GO" id="GO:0009116">
    <property type="term" value="P:nucleoside metabolic process"/>
    <property type="evidence" value="ECO:0007669"/>
    <property type="project" value="InterPro"/>
</dbReference>
<reference evidence="3" key="1">
    <citation type="submission" date="2021-03" db="EMBL/GenBank/DDBJ databases">
        <authorList>
            <person name="Tagirdzhanova G."/>
        </authorList>
    </citation>
    <scope>NUCLEOTIDE SEQUENCE</scope>
</reference>
<dbReference type="SMART" id="SM00248">
    <property type="entry name" value="ANK"/>
    <property type="match status" value="4"/>
</dbReference>